<evidence type="ECO:0000259" key="5">
    <source>
        <dbReference type="Pfam" id="PF03466"/>
    </source>
</evidence>
<organism evidence="6 7">
    <name type="scientific">Streptomyces boncukensis</name>
    <dbReference type="NCBI Taxonomy" id="2711219"/>
    <lineage>
        <taxon>Bacteria</taxon>
        <taxon>Bacillati</taxon>
        <taxon>Actinomycetota</taxon>
        <taxon>Actinomycetes</taxon>
        <taxon>Kitasatosporales</taxon>
        <taxon>Streptomycetaceae</taxon>
        <taxon>Streptomyces</taxon>
    </lineage>
</organism>
<dbReference type="InterPro" id="IPR005119">
    <property type="entry name" value="LysR_subst-bd"/>
</dbReference>
<proteinExistence type="inferred from homology"/>
<evidence type="ECO:0000256" key="3">
    <source>
        <dbReference type="ARBA" id="ARBA00023125"/>
    </source>
</evidence>
<keyword evidence="4" id="KW-0804">Transcription</keyword>
<protein>
    <submittedName>
        <fullName evidence="6">LysR family transcriptional regulator</fullName>
    </submittedName>
</protein>
<evidence type="ECO:0000256" key="2">
    <source>
        <dbReference type="ARBA" id="ARBA00023015"/>
    </source>
</evidence>
<evidence type="ECO:0000256" key="1">
    <source>
        <dbReference type="ARBA" id="ARBA00009437"/>
    </source>
</evidence>
<dbReference type="GO" id="GO:0003677">
    <property type="term" value="F:DNA binding"/>
    <property type="evidence" value="ECO:0007669"/>
    <property type="project" value="UniProtKB-KW"/>
</dbReference>
<feature type="domain" description="LysR substrate-binding" evidence="5">
    <location>
        <begin position="82"/>
        <end position="217"/>
    </location>
</feature>
<accession>A0A6G4WSA7</accession>
<dbReference type="EMBL" id="JAAKZZ010000043">
    <property type="protein sequence ID" value="NGO68085.1"/>
    <property type="molecule type" value="Genomic_DNA"/>
</dbReference>
<gene>
    <name evidence="6" type="ORF">G5C65_06915</name>
</gene>
<dbReference type="Gene3D" id="3.40.190.10">
    <property type="entry name" value="Periplasmic binding protein-like II"/>
    <property type="match status" value="2"/>
</dbReference>
<sequence length="220" mass="23348">MELTELGRSLRDDLAPHHRAMRDALERAAVSARRVAGKLHVGFSGPLAGVRVMSAVELLAARAPELSVLVCEVPVADPGLSQGRALLTEGRVLALPSAHPLAERSVLSLEDLAGVPLLTFPCADDAACRERYAPSRTPSGRPVPSGPEVFSDQEALVFVAAGQGAWLAAAHATTYHRRPGVTYVPVPDAEPMTYGLVRRKGHDAPAVRAFERAAEEAGRD</sequence>
<evidence type="ECO:0000256" key="4">
    <source>
        <dbReference type="ARBA" id="ARBA00023163"/>
    </source>
</evidence>
<evidence type="ECO:0000313" key="7">
    <source>
        <dbReference type="Proteomes" id="UP000477722"/>
    </source>
</evidence>
<keyword evidence="3" id="KW-0238">DNA-binding</keyword>
<dbReference type="Pfam" id="PF03466">
    <property type="entry name" value="LysR_substrate"/>
    <property type="match status" value="1"/>
</dbReference>
<name>A0A6G4WSA7_9ACTN</name>
<dbReference type="Proteomes" id="UP000477722">
    <property type="component" value="Unassembled WGS sequence"/>
</dbReference>
<dbReference type="RefSeq" id="WP_165297741.1">
    <property type="nucleotide sequence ID" value="NZ_JAAKZZ010000043.1"/>
</dbReference>
<keyword evidence="7" id="KW-1185">Reference proteome</keyword>
<dbReference type="GO" id="GO:0003700">
    <property type="term" value="F:DNA-binding transcription factor activity"/>
    <property type="evidence" value="ECO:0007669"/>
    <property type="project" value="TreeGrafter"/>
</dbReference>
<comment type="caution">
    <text evidence="6">The sequence shown here is derived from an EMBL/GenBank/DDBJ whole genome shotgun (WGS) entry which is preliminary data.</text>
</comment>
<dbReference type="SUPFAM" id="SSF53850">
    <property type="entry name" value="Periplasmic binding protein-like II"/>
    <property type="match status" value="1"/>
</dbReference>
<dbReference type="GO" id="GO:0032993">
    <property type="term" value="C:protein-DNA complex"/>
    <property type="evidence" value="ECO:0007669"/>
    <property type="project" value="TreeGrafter"/>
</dbReference>
<comment type="similarity">
    <text evidence="1">Belongs to the LysR transcriptional regulatory family.</text>
</comment>
<reference evidence="6 7" key="1">
    <citation type="submission" date="2020-02" db="EMBL/GenBank/DDBJ databases">
        <title>Whole-genome analyses of novel actinobacteria.</title>
        <authorList>
            <person name="Sahin N."/>
            <person name="Tatar D."/>
        </authorList>
    </citation>
    <scope>NUCLEOTIDE SEQUENCE [LARGE SCALE GENOMIC DNA]</scope>
    <source>
        <strain evidence="6 7">SB3404</strain>
    </source>
</reference>
<dbReference type="AlphaFoldDB" id="A0A6G4WSA7"/>
<keyword evidence="2" id="KW-0805">Transcription regulation</keyword>
<dbReference type="PANTHER" id="PTHR30346:SF0">
    <property type="entry name" value="HCA OPERON TRANSCRIPTIONAL ACTIVATOR HCAR"/>
    <property type="match status" value="1"/>
</dbReference>
<dbReference type="PANTHER" id="PTHR30346">
    <property type="entry name" value="TRANSCRIPTIONAL DUAL REGULATOR HCAR-RELATED"/>
    <property type="match status" value="1"/>
</dbReference>
<evidence type="ECO:0000313" key="6">
    <source>
        <dbReference type="EMBL" id="NGO68085.1"/>
    </source>
</evidence>